<dbReference type="SMART" id="SM00086">
    <property type="entry name" value="PAC"/>
    <property type="match status" value="2"/>
</dbReference>
<dbReference type="RefSeq" id="WP_202856633.1">
    <property type="nucleotide sequence ID" value="NZ_JAEUGD010000042.1"/>
</dbReference>
<keyword evidence="2" id="KW-0472">Membrane</keyword>
<dbReference type="InterPro" id="IPR001610">
    <property type="entry name" value="PAC"/>
</dbReference>
<evidence type="ECO:0000313" key="6">
    <source>
        <dbReference type="Proteomes" id="UP000614216"/>
    </source>
</evidence>
<evidence type="ECO:0000313" key="5">
    <source>
        <dbReference type="EMBL" id="MBL6447106.1"/>
    </source>
</evidence>
<keyword evidence="2" id="KW-1133">Transmembrane helix</keyword>
<proteinExistence type="predicted"/>
<feature type="transmembrane region" description="Helical" evidence="2">
    <location>
        <begin position="37"/>
        <end position="59"/>
    </location>
</feature>
<dbReference type="Proteomes" id="UP000614216">
    <property type="component" value="Unassembled WGS sequence"/>
</dbReference>
<dbReference type="SMART" id="SM00091">
    <property type="entry name" value="PAS"/>
    <property type="match status" value="2"/>
</dbReference>
<keyword evidence="2" id="KW-0812">Transmembrane</keyword>
<organism evidence="5 6">
    <name type="scientific">Fulvivirga marina</name>
    <dbReference type="NCBI Taxonomy" id="2494733"/>
    <lineage>
        <taxon>Bacteria</taxon>
        <taxon>Pseudomonadati</taxon>
        <taxon>Bacteroidota</taxon>
        <taxon>Cytophagia</taxon>
        <taxon>Cytophagales</taxon>
        <taxon>Fulvivirgaceae</taxon>
        <taxon>Fulvivirga</taxon>
    </lineage>
</organism>
<dbReference type="PROSITE" id="PS50113">
    <property type="entry name" value="PAC"/>
    <property type="match status" value="2"/>
</dbReference>
<feature type="transmembrane region" description="Helical" evidence="2">
    <location>
        <begin position="12"/>
        <end position="31"/>
    </location>
</feature>
<name>A0A937KBM2_9BACT</name>
<keyword evidence="6" id="KW-1185">Reference proteome</keyword>
<dbReference type="SMART" id="SM00065">
    <property type="entry name" value="GAF"/>
    <property type="match status" value="1"/>
</dbReference>
<dbReference type="Pfam" id="PF13185">
    <property type="entry name" value="GAF_2"/>
    <property type="match status" value="1"/>
</dbReference>
<evidence type="ECO:0000256" key="2">
    <source>
        <dbReference type="SAM" id="Phobius"/>
    </source>
</evidence>
<dbReference type="PANTHER" id="PTHR44757:SF2">
    <property type="entry name" value="BIOFILM ARCHITECTURE MAINTENANCE PROTEIN MBAA"/>
    <property type="match status" value="1"/>
</dbReference>
<evidence type="ECO:0000259" key="4">
    <source>
        <dbReference type="PROSITE" id="PS50113"/>
    </source>
</evidence>
<dbReference type="AlphaFoldDB" id="A0A937KBM2"/>
<evidence type="ECO:0000256" key="1">
    <source>
        <dbReference type="SAM" id="Coils"/>
    </source>
</evidence>
<reference evidence="5" key="1">
    <citation type="submission" date="2021-01" db="EMBL/GenBank/DDBJ databases">
        <title>Fulvivirga kasyanovii gen. nov., sp nov., a novel member of the phylum Bacteroidetes isolated from seawater in a mussel farm.</title>
        <authorList>
            <person name="Zhao L.-H."/>
            <person name="Wang Z.-J."/>
        </authorList>
    </citation>
    <scope>NUCLEOTIDE SEQUENCE</scope>
    <source>
        <strain evidence="5">29W222</strain>
    </source>
</reference>
<dbReference type="Pfam" id="PF13426">
    <property type="entry name" value="PAS_9"/>
    <property type="match status" value="3"/>
</dbReference>
<dbReference type="SUPFAM" id="SSF55785">
    <property type="entry name" value="PYP-like sensor domain (PAS domain)"/>
    <property type="match status" value="3"/>
</dbReference>
<feature type="domain" description="PAC" evidence="4">
    <location>
        <begin position="417"/>
        <end position="469"/>
    </location>
</feature>
<evidence type="ECO:0000259" key="3">
    <source>
        <dbReference type="PROSITE" id="PS50112"/>
    </source>
</evidence>
<dbReference type="InterPro" id="IPR052155">
    <property type="entry name" value="Biofilm_reg_signaling"/>
</dbReference>
<comment type="caution">
    <text evidence="5">The sequence shown here is derived from an EMBL/GenBank/DDBJ whole genome shotgun (WGS) entry which is preliminary data.</text>
</comment>
<sequence>MKNSYFTDRGVLVTCALLIIGIILSIISIFIGTTKIALASITLVAVSFFTTLKLTADIFKKLDNVSRSIANGTIPEIAEKLQKVETVKHLQLIHFKYLEVIDFIQSLDKGEFKFNYIDPNNKTGILLTGILERQKQYAEEERRRSWVNEGIAQFSDILRVDKQSVEEASVKILTHLIKYVGANQGGFFIAAENDGKRTLELTACFAYNRTKFLNKTIEEGDGLLGQAMLEKNLIHRTEIPDRYTTITSGLGEATPTNLLVVPLVIEDNFCGAIELASFKVFEQYKIDFIQKVAESIASTIVTVKASENAQILLNKSHLMAEELKTQEEELKQNMVQLETTHQQMEKHQAELNSLFKAIESHSGLAEFDTTGNIIRINEWLIDRLGFDNEDLAPCNNQLIDNTEKEEICDLLKQGKCVEKEIQVLSKFHEQVWLNIHYSPVFDKDQNFKRVLILCQDISLRKKQELEIKSHLETLNKTLISLEFTTNGKITSVNEVFLNITNYKPSDILGKNYTDLLPEDETKKPQNQLMWQSLKSGNYFNGQFRQKDKNGKSIWLSGTLNPITNNEGTIIKIMMFAQLITQEKVRMEDMIQTINAFKSSTPFLELSPDYKVKSANKELLETLEYSRTEVRNKSIHLLIKNTNNILETIIDDHENLSTQWNLVFVTKSDKEIKRRVTFNKIKNADNEITKILGVFESDTELT</sequence>
<dbReference type="NCBIfam" id="TIGR00229">
    <property type="entry name" value="sensory_box"/>
    <property type="match status" value="2"/>
</dbReference>
<dbReference type="Gene3D" id="3.30.450.20">
    <property type="entry name" value="PAS domain"/>
    <property type="match status" value="3"/>
</dbReference>
<protein>
    <submittedName>
        <fullName evidence="5">PAS domain-containing protein</fullName>
    </submittedName>
</protein>
<dbReference type="PANTHER" id="PTHR44757">
    <property type="entry name" value="DIGUANYLATE CYCLASE DGCP"/>
    <property type="match status" value="1"/>
</dbReference>
<dbReference type="InterPro" id="IPR000014">
    <property type="entry name" value="PAS"/>
</dbReference>
<feature type="domain" description="PAS" evidence="3">
    <location>
        <begin position="463"/>
        <end position="536"/>
    </location>
</feature>
<dbReference type="InterPro" id="IPR000700">
    <property type="entry name" value="PAS-assoc_C"/>
</dbReference>
<feature type="coiled-coil region" evidence="1">
    <location>
        <begin position="313"/>
        <end position="357"/>
    </location>
</feature>
<dbReference type="Gene3D" id="3.30.450.40">
    <property type="match status" value="1"/>
</dbReference>
<feature type="domain" description="PAC" evidence="4">
    <location>
        <begin position="539"/>
        <end position="591"/>
    </location>
</feature>
<accession>A0A937KBM2</accession>
<dbReference type="InterPro" id="IPR029016">
    <property type="entry name" value="GAF-like_dom_sf"/>
</dbReference>
<dbReference type="CDD" id="cd00130">
    <property type="entry name" value="PAS"/>
    <property type="match status" value="3"/>
</dbReference>
<dbReference type="EMBL" id="JAEUGD010000042">
    <property type="protein sequence ID" value="MBL6447106.1"/>
    <property type="molecule type" value="Genomic_DNA"/>
</dbReference>
<dbReference type="InterPro" id="IPR035965">
    <property type="entry name" value="PAS-like_dom_sf"/>
</dbReference>
<gene>
    <name evidence="5" type="ORF">JMN32_12360</name>
</gene>
<dbReference type="SUPFAM" id="SSF55781">
    <property type="entry name" value="GAF domain-like"/>
    <property type="match status" value="1"/>
</dbReference>
<keyword evidence="1" id="KW-0175">Coiled coil</keyword>
<dbReference type="PROSITE" id="PS50112">
    <property type="entry name" value="PAS"/>
    <property type="match status" value="1"/>
</dbReference>
<dbReference type="InterPro" id="IPR003018">
    <property type="entry name" value="GAF"/>
</dbReference>